<dbReference type="GO" id="GO:0000917">
    <property type="term" value="P:division septum assembly"/>
    <property type="evidence" value="ECO:0007669"/>
    <property type="project" value="UniProtKB-KW"/>
</dbReference>
<evidence type="ECO:0000313" key="12">
    <source>
        <dbReference type="Proteomes" id="UP000183508"/>
    </source>
</evidence>
<proteinExistence type="predicted"/>
<reference evidence="12" key="1">
    <citation type="submission" date="2016-10" db="EMBL/GenBank/DDBJ databases">
        <authorList>
            <person name="Varghese N."/>
        </authorList>
    </citation>
    <scope>NUCLEOTIDE SEQUENCE [LARGE SCALE GENOMIC DNA]</scope>
    <source>
        <strain evidence="12">DSM 17980</strain>
    </source>
</reference>
<sequence>MGTENNHRIRVTICGQEYTVRGPASEAHLREVAQLVDAVMQRVAAANPNLDLRRQAVLAALNIADDLVRLQQEYRELLELLDQQTRSSSTR</sequence>
<evidence type="ECO:0000256" key="9">
    <source>
        <dbReference type="ARBA" id="ARBA00033158"/>
    </source>
</evidence>
<dbReference type="GO" id="GO:0043093">
    <property type="term" value="P:FtsZ-dependent cytokinesis"/>
    <property type="evidence" value="ECO:0007669"/>
    <property type="project" value="TreeGrafter"/>
</dbReference>
<evidence type="ECO:0000256" key="6">
    <source>
        <dbReference type="ARBA" id="ARBA00023306"/>
    </source>
</evidence>
<dbReference type="InterPro" id="IPR007838">
    <property type="entry name" value="Cell_div_ZapA-like"/>
</dbReference>
<dbReference type="EMBL" id="FPBV01000008">
    <property type="protein sequence ID" value="SFU78974.1"/>
    <property type="molecule type" value="Genomic_DNA"/>
</dbReference>
<dbReference type="RefSeq" id="WP_074951742.1">
    <property type="nucleotide sequence ID" value="NZ_FPBV01000008.1"/>
</dbReference>
<gene>
    <name evidence="11" type="ORF">SAMN05421543_10857</name>
</gene>
<protein>
    <recommendedName>
        <fullName evidence="2">Cell division protein ZapA</fullName>
    </recommendedName>
    <alternativeName>
        <fullName evidence="9">Z ring-associated protein ZapA</fullName>
    </alternativeName>
</protein>
<dbReference type="GO" id="GO:0005829">
    <property type="term" value="C:cytosol"/>
    <property type="evidence" value="ECO:0007669"/>
    <property type="project" value="TreeGrafter"/>
</dbReference>
<evidence type="ECO:0000313" key="11">
    <source>
        <dbReference type="EMBL" id="SFU78974.1"/>
    </source>
</evidence>
<name>A0A1I7J1H4_9BACL</name>
<organism evidence="11 12">
    <name type="scientific">Alicyclobacillus macrosporangiidus</name>
    <dbReference type="NCBI Taxonomy" id="392015"/>
    <lineage>
        <taxon>Bacteria</taxon>
        <taxon>Bacillati</taxon>
        <taxon>Bacillota</taxon>
        <taxon>Bacilli</taxon>
        <taxon>Bacillales</taxon>
        <taxon>Alicyclobacillaceae</taxon>
        <taxon>Alicyclobacillus</taxon>
    </lineage>
</organism>
<dbReference type="GO" id="GO:0032153">
    <property type="term" value="C:cell division site"/>
    <property type="evidence" value="ECO:0007669"/>
    <property type="project" value="TreeGrafter"/>
</dbReference>
<comment type="subunit">
    <text evidence="8">Homodimer. Interacts with FtsZ.</text>
</comment>
<dbReference type="OrthoDB" id="9808604at2"/>
<keyword evidence="10" id="KW-0175">Coiled coil</keyword>
<dbReference type="InterPro" id="IPR053712">
    <property type="entry name" value="Bac_CellDiv_Activator"/>
</dbReference>
<dbReference type="Pfam" id="PF05164">
    <property type="entry name" value="ZapA"/>
    <property type="match status" value="1"/>
</dbReference>
<dbReference type="GO" id="GO:0030428">
    <property type="term" value="C:cell septum"/>
    <property type="evidence" value="ECO:0007669"/>
    <property type="project" value="TreeGrafter"/>
</dbReference>
<evidence type="ECO:0000256" key="8">
    <source>
        <dbReference type="ARBA" id="ARBA00026068"/>
    </source>
</evidence>
<keyword evidence="4 11" id="KW-0132">Cell division</keyword>
<evidence type="ECO:0000256" key="5">
    <source>
        <dbReference type="ARBA" id="ARBA00023210"/>
    </source>
</evidence>
<comment type="subcellular location">
    <subcellularLocation>
        <location evidence="1">Cytoplasm</location>
    </subcellularLocation>
</comment>
<dbReference type="AlphaFoldDB" id="A0A1I7J1H4"/>
<dbReference type="PANTHER" id="PTHR34981:SF1">
    <property type="entry name" value="CELL DIVISION PROTEIN ZAPA"/>
    <property type="match status" value="1"/>
</dbReference>
<keyword evidence="5" id="KW-0717">Septation</keyword>
<dbReference type="SUPFAM" id="SSF102829">
    <property type="entry name" value="Cell division protein ZapA-like"/>
    <property type="match status" value="1"/>
</dbReference>
<evidence type="ECO:0000256" key="3">
    <source>
        <dbReference type="ARBA" id="ARBA00022490"/>
    </source>
</evidence>
<dbReference type="Proteomes" id="UP000183508">
    <property type="component" value="Unassembled WGS sequence"/>
</dbReference>
<evidence type="ECO:0000256" key="1">
    <source>
        <dbReference type="ARBA" id="ARBA00004496"/>
    </source>
</evidence>
<feature type="coiled-coil region" evidence="10">
    <location>
        <begin position="60"/>
        <end position="87"/>
    </location>
</feature>
<evidence type="ECO:0000256" key="7">
    <source>
        <dbReference type="ARBA" id="ARBA00024910"/>
    </source>
</evidence>
<dbReference type="GO" id="GO:0000921">
    <property type="term" value="P:septin ring assembly"/>
    <property type="evidence" value="ECO:0007669"/>
    <property type="project" value="TreeGrafter"/>
</dbReference>
<keyword evidence="12" id="KW-1185">Reference proteome</keyword>
<dbReference type="InterPro" id="IPR036192">
    <property type="entry name" value="Cell_div_ZapA-like_sf"/>
</dbReference>
<keyword evidence="3" id="KW-0963">Cytoplasm</keyword>
<evidence type="ECO:0000256" key="10">
    <source>
        <dbReference type="SAM" id="Coils"/>
    </source>
</evidence>
<dbReference type="STRING" id="392015.SAMN05421543_10857"/>
<evidence type="ECO:0000256" key="4">
    <source>
        <dbReference type="ARBA" id="ARBA00022618"/>
    </source>
</evidence>
<keyword evidence="6" id="KW-0131">Cell cycle</keyword>
<dbReference type="eggNOG" id="COG3027">
    <property type="taxonomic scope" value="Bacteria"/>
</dbReference>
<accession>A0A1I7J1H4</accession>
<dbReference type="PANTHER" id="PTHR34981">
    <property type="entry name" value="CELL DIVISION PROTEIN ZAPA"/>
    <property type="match status" value="1"/>
</dbReference>
<evidence type="ECO:0000256" key="2">
    <source>
        <dbReference type="ARBA" id="ARBA00015195"/>
    </source>
</evidence>
<dbReference type="Gene3D" id="6.10.250.790">
    <property type="match status" value="1"/>
</dbReference>
<comment type="function">
    <text evidence="7">Activator of cell division through the inhibition of FtsZ GTPase activity, therefore promoting FtsZ assembly into bundles of protofilaments necessary for the formation of the division Z ring. It is recruited early at mid-cell but it is not essential for cell division.</text>
</comment>